<dbReference type="Pfam" id="PF01978">
    <property type="entry name" value="TrmB"/>
    <property type="match status" value="1"/>
</dbReference>
<evidence type="ECO:0000313" key="2">
    <source>
        <dbReference type="EMBL" id="SVD83003.1"/>
    </source>
</evidence>
<dbReference type="InterPro" id="IPR002831">
    <property type="entry name" value="Tscrpt_reg_TrmB_N"/>
</dbReference>
<name>A0A382YIB5_9ZZZZ</name>
<organism evidence="2">
    <name type="scientific">marine metagenome</name>
    <dbReference type="NCBI Taxonomy" id="408172"/>
    <lineage>
        <taxon>unclassified sequences</taxon>
        <taxon>metagenomes</taxon>
        <taxon>ecological metagenomes</taxon>
    </lineage>
</organism>
<feature type="non-terminal residue" evidence="2">
    <location>
        <position position="115"/>
    </location>
</feature>
<dbReference type="PANTHER" id="PTHR34293">
    <property type="entry name" value="HTH-TYPE TRANSCRIPTIONAL REGULATOR TRMBL2"/>
    <property type="match status" value="1"/>
</dbReference>
<dbReference type="EMBL" id="UINC01176054">
    <property type="protein sequence ID" value="SVD83003.1"/>
    <property type="molecule type" value="Genomic_DNA"/>
</dbReference>
<dbReference type="InterPro" id="IPR036390">
    <property type="entry name" value="WH_DNA-bd_sf"/>
</dbReference>
<protein>
    <recommendedName>
        <fullName evidence="1">Transcription regulator TrmB N-terminal domain-containing protein</fullName>
    </recommendedName>
</protein>
<proteinExistence type="predicted"/>
<feature type="domain" description="Transcription regulator TrmB N-terminal" evidence="1">
    <location>
        <begin position="14"/>
        <end position="78"/>
    </location>
</feature>
<dbReference type="SUPFAM" id="SSF46785">
    <property type="entry name" value="Winged helix' DNA-binding domain"/>
    <property type="match status" value="1"/>
</dbReference>
<evidence type="ECO:0000259" key="1">
    <source>
        <dbReference type="Pfam" id="PF01978"/>
    </source>
</evidence>
<dbReference type="Gene3D" id="1.10.10.10">
    <property type="entry name" value="Winged helix-like DNA-binding domain superfamily/Winged helix DNA-binding domain"/>
    <property type="match status" value="1"/>
</dbReference>
<dbReference type="InterPro" id="IPR036388">
    <property type="entry name" value="WH-like_DNA-bd_sf"/>
</dbReference>
<dbReference type="InterPro" id="IPR051797">
    <property type="entry name" value="TrmB-like"/>
</dbReference>
<reference evidence="2" key="1">
    <citation type="submission" date="2018-05" db="EMBL/GenBank/DDBJ databases">
        <authorList>
            <person name="Lanie J.A."/>
            <person name="Ng W.-L."/>
            <person name="Kazmierczak K.M."/>
            <person name="Andrzejewski T.M."/>
            <person name="Davidsen T.M."/>
            <person name="Wayne K.J."/>
            <person name="Tettelin H."/>
            <person name="Glass J.I."/>
            <person name="Rusch D."/>
            <person name="Podicherti R."/>
            <person name="Tsui H.-C.T."/>
            <person name="Winkler M.E."/>
        </authorList>
    </citation>
    <scope>NUCLEOTIDE SEQUENCE</scope>
</reference>
<sequence length="115" mass="13220">MLINEDFLNRLRQSFSLNLYEVKLWAAILSRGISTAGELSDIADVPRSRTYDVLESLERKGFVVVKPEKPIKYMALPPTEVLDRVQKKIESELKTHSGKVEKIRNSEMITELMNL</sequence>
<dbReference type="PANTHER" id="PTHR34293:SF1">
    <property type="entry name" value="HTH-TYPE TRANSCRIPTIONAL REGULATOR TRMBL2"/>
    <property type="match status" value="1"/>
</dbReference>
<gene>
    <name evidence="2" type="ORF">METZ01_LOCUS435857</name>
</gene>
<dbReference type="AlphaFoldDB" id="A0A382YIB5"/>
<accession>A0A382YIB5</accession>